<feature type="coiled-coil region" evidence="1">
    <location>
        <begin position="244"/>
        <end position="275"/>
    </location>
</feature>
<protein>
    <submittedName>
        <fullName evidence="2">Uncharacterized protein</fullName>
    </submittedName>
</protein>
<accession>A0A3N4L2V2</accession>
<organism evidence="2 3">
    <name type="scientific">Morchella conica CCBAS932</name>
    <dbReference type="NCBI Taxonomy" id="1392247"/>
    <lineage>
        <taxon>Eukaryota</taxon>
        <taxon>Fungi</taxon>
        <taxon>Dikarya</taxon>
        <taxon>Ascomycota</taxon>
        <taxon>Pezizomycotina</taxon>
        <taxon>Pezizomycetes</taxon>
        <taxon>Pezizales</taxon>
        <taxon>Morchellaceae</taxon>
        <taxon>Morchella</taxon>
    </lineage>
</organism>
<keyword evidence="1" id="KW-0175">Coiled coil</keyword>
<dbReference type="OrthoDB" id="5408922at2759"/>
<evidence type="ECO:0000313" key="3">
    <source>
        <dbReference type="Proteomes" id="UP000277580"/>
    </source>
</evidence>
<dbReference type="InParanoid" id="A0A3N4L2V2"/>
<sequence>MAQLTIGQVHNSYLQADITALSEKVGELRSHFEKLPKATTKLTPKGSDTTRIRTTIHTCAGLINNLLYSSIDHWMTLKAVAIPHMNAAEKLTLDNHLSDTTSLKQQYHQLCVEINPFLATYDEALTVPGEGKDEAEEEEEGWLKLSEYRLVHYREEVDILDELVDDLEDMAVDFKVALEDTEDVSSEEDEPMFDFGREESLPRVIIGRKNEDQRVATGEHRKEIRECVAAVDGCLSRVKYWDLMSSAELLSEQSEEELQEEMKEVAERSEGVERRFSALCRDMEAGMSVCGDSLRG</sequence>
<dbReference type="EMBL" id="ML119129">
    <property type="protein sequence ID" value="RPB12305.1"/>
    <property type="molecule type" value="Genomic_DNA"/>
</dbReference>
<evidence type="ECO:0000256" key="1">
    <source>
        <dbReference type="SAM" id="Coils"/>
    </source>
</evidence>
<gene>
    <name evidence="2" type="ORF">P167DRAFT_574342</name>
</gene>
<keyword evidence="3" id="KW-1185">Reference proteome</keyword>
<proteinExistence type="predicted"/>
<dbReference type="AlphaFoldDB" id="A0A3N4L2V2"/>
<dbReference type="Proteomes" id="UP000277580">
    <property type="component" value="Unassembled WGS sequence"/>
</dbReference>
<reference evidence="2 3" key="1">
    <citation type="journal article" date="2018" name="Nat. Ecol. Evol.">
        <title>Pezizomycetes genomes reveal the molecular basis of ectomycorrhizal truffle lifestyle.</title>
        <authorList>
            <person name="Murat C."/>
            <person name="Payen T."/>
            <person name="Noel B."/>
            <person name="Kuo A."/>
            <person name="Morin E."/>
            <person name="Chen J."/>
            <person name="Kohler A."/>
            <person name="Krizsan K."/>
            <person name="Balestrini R."/>
            <person name="Da Silva C."/>
            <person name="Montanini B."/>
            <person name="Hainaut M."/>
            <person name="Levati E."/>
            <person name="Barry K.W."/>
            <person name="Belfiori B."/>
            <person name="Cichocki N."/>
            <person name="Clum A."/>
            <person name="Dockter R.B."/>
            <person name="Fauchery L."/>
            <person name="Guy J."/>
            <person name="Iotti M."/>
            <person name="Le Tacon F."/>
            <person name="Lindquist E.A."/>
            <person name="Lipzen A."/>
            <person name="Malagnac F."/>
            <person name="Mello A."/>
            <person name="Molinier V."/>
            <person name="Miyauchi S."/>
            <person name="Poulain J."/>
            <person name="Riccioni C."/>
            <person name="Rubini A."/>
            <person name="Sitrit Y."/>
            <person name="Splivallo R."/>
            <person name="Traeger S."/>
            <person name="Wang M."/>
            <person name="Zifcakova L."/>
            <person name="Wipf D."/>
            <person name="Zambonelli A."/>
            <person name="Paolocci F."/>
            <person name="Nowrousian M."/>
            <person name="Ottonello S."/>
            <person name="Baldrian P."/>
            <person name="Spatafora J.W."/>
            <person name="Henrissat B."/>
            <person name="Nagy L.G."/>
            <person name="Aury J.M."/>
            <person name="Wincker P."/>
            <person name="Grigoriev I.V."/>
            <person name="Bonfante P."/>
            <person name="Martin F.M."/>
        </authorList>
    </citation>
    <scope>NUCLEOTIDE SEQUENCE [LARGE SCALE GENOMIC DNA]</scope>
    <source>
        <strain evidence="2 3">CCBAS932</strain>
    </source>
</reference>
<name>A0A3N4L2V2_9PEZI</name>
<evidence type="ECO:0000313" key="2">
    <source>
        <dbReference type="EMBL" id="RPB12305.1"/>
    </source>
</evidence>